<dbReference type="SUPFAM" id="SSF53756">
    <property type="entry name" value="UDP-Glycosyltransferase/glycogen phosphorylase"/>
    <property type="match status" value="1"/>
</dbReference>
<proteinExistence type="predicted"/>
<gene>
    <name evidence="1" type="ORF">R1sor_011522</name>
</gene>
<reference evidence="1 2" key="1">
    <citation type="submission" date="2024-09" db="EMBL/GenBank/DDBJ databases">
        <title>Chromosome-scale assembly of Riccia sorocarpa.</title>
        <authorList>
            <person name="Paukszto L."/>
        </authorList>
    </citation>
    <scope>NUCLEOTIDE SEQUENCE [LARGE SCALE GENOMIC DNA]</scope>
    <source>
        <strain evidence="1">LP-2024</strain>
        <tissue evidence="1">Aerial parts of the thallus</tissue>
    </source>
</reference>
<dbReference type="Proteomes" id="UP001633002">
    <property type="component" value="Unassembled WGS sequence"/>
</dbReference>
<evidence type="ECO:0000313" key="1">
    <source>
        <dbReference type="EMBL" id="KAL3697446.1"/>
    </source>
</evidence>
<organism evidence="1 2">
    <name type="scientific">Riccia sorocarpa</name>
    <dbReference type="NCBI Taxonomy" id="122646"/>
    <lineage>
        <taxon>Eukaryota</taxon>
        <taxon>Viridiplantae</taxon>
        <taxon>Streptophyta</taxon>
        <taxon>Embryophyta</taxon>
        <taxon>Marchantiophyta</taxon>
        <taxon>Marchantiopsida</taxon>
        <taxon>Marchantiidae</taxon>
        <taxon>Marchantiales</taxon>
        <taxon>Ricciaceae</taxon>
        <taxon>Riccia</taxon>
    </lineage>
</organism>
<dbReference type="Gene3D" id="3.40.50.2000">
    <property type="entry name" value="Glycogen Phosphorylase B"/>
    <property type="match status" value="1"/>
</dbReference>
<protein>
    <submittedName>
        <fullName evidence="1">Uncharacterized protein</fullName>
    </submittedName>
</protein>
<evidence type="ECO:0000313" key="2">
    <source>
        <dbReference type="Proteomes" id="UP001633002"/>
    </source>
</evidence>
<name>A0ABD3I279_9MARC</name>
<dbReference type="EMBL" id="JBJQOH010000002">
    <property type="protein sequence ID" value="KAL3697446.1"/>
    <property type="molecule type" value="Genomic_DNA"/>
</dbReference>
<dbReference type="AlphaFoldDB" id="A0ABD3I279"/>
<keyword evidence="2" id="KW-1185">Reference proteome</keyword>
<sequence length="67" mass="7479">MEVICAGVPFITWPLNADQPLNARFVTEAVKVSIPIRGTRICYGGHSSYETLHSFLREITSLSSQLR</sequence>
<comment type="caution">
    <text evidence="1">The sequence shown here is derived from an EMBL/GenBank/DDBJ whole genome shotgun (WGS) entry which is preliminary data.</text>
</comment>
<accession>A0ABD3I279</accession>